<dbReference type="InterPro" id="IPR047121">
    <property type="entry name" value="YjiB-like"/>
</dbReference>
<feature type="non-terminal residue" evidence="2">
    <location>
        <position position="1"/>
    </location>
</feature>
<protein>
    <recommendedName>
        <fullName evidence="1">Cupin type-1 domain-containing protein</fullName>
    </recommendedName>
</protein>
<dbReference type="PANTHER" id="PTHR36448">
    <property type="entry name" value="BLR7373 PROTEIN"/>
    <property type="match status" value="1"/>
</dbReference>
<proteinExistence type="predicted"/>
<name>A0A937W4I9_UNCTE</name>
<dbReference type="Pfam" id="PF00190">
    <property type="entry name" value="Cupin_1"/>
    <property type="match status" value="1"/>
</dbReference>
<dbReference type="EMBL" id="VGLS01000933">
    <property type="protein sequence ID" value="MBM3226502.1"/>
    <property type="molecule type" value="Genomic_DNA"/>
</dbReference>
<dbReference type="AlphaFoldDB" id="A0A937W4I9"/>
<evidence type="ECO:0000313" key="3">
    <source>
        <dbReference type="Proteomes" id="UP000712673"/>
    </source>
</evidence>
<dbReference type="InterPro" id="IPR011051">
    <property type="entry name" value="RmlC_Cupin_sf"/>
</dbReference>
<dbReference type="InterPro" id="IPR014710">
    <property type="entry name" value="RmlC-like_jellyroll"/>
</dbReference>
<dbReference type="Proteomes" id="UP000712673">
    <property type="component" value="Unassembled WGS sequence"/>
</dbReference>
<dbReference type="Gene3D" id="2.60.120.10">
    <property type="entry name" value="Jelly Rolls"/>
    <property type="match status" value="1"/>
</dbReference>
<gene>
    <name evidence="2" type="ORF">FJZ47_22280</name>
</gene>
<evidence type="ECO:0000259" key="1">
    <source>
        <dbReference type="Pfam" id="PF00190"/>
    </source>
</evidence>
<accession>A0A937W4I9</accession>
<feature type="domain" description="Cupin type-1" evidence="1">
    <location>
        <begin position="10"/>
        <end position="54"/>
    </location>
</feature>
<dbReference type="SUPFAM" id="SSF51182">
    <property type="entry name" value="RmlC-like cupins"/>
    <property type="match status" value="1"/>
</dbReference>
<dbReference type="InterPro" id="IPR006045">
    <property type="entry name" value="Cupin_1"/>
</dbReference>
<comment type="caution">
    <text evidence="2">The sequence shown here is derived from an EMBL/GenBank/DDBJ whole genome shotgun (WGS) entry which is preliminary data.</text>
</comment>
<evidence type="ECO:0000313" key="2">
    <source>
        <dbReference type="EMBL" id="MBM3226502.1"/>
    </source>
</evidence>
<reference evidence="2" key="1">
    <citation type="submission" date="2019-03" db="EMBL/GenBank/DDBJ databases">
        <title>Lake Tanganyika Metagenome-Assembled Genomes (MAGs).</title>
        <authorList>
            <person name="Tran P."/>
        </authorList>
    </citation>
    <scope>NUCLEOTIDE SEQUENCE</scope>
    <source>
        <strain evidence="2">K_DeepCast_65m_m2_066</strain>
    </source>
</reference>
<dbReference type="CDD" id="cd02219">
    <property type="entry name" value="cupin_YjlB-like"/>
    <property type="match status" value="1"/>
</dbReference>
<dbReference type="PANTHER" id="PTHR36448:SF2">
    <property type="entry name" value="CUPIN TYPE-1 DOMAIN-CONTAINING PROTEIN"/>
    <property type="match status" value="1"/>
</dbReference>
<organism evidence="2 3">
    <name type="scientific">Tectimicrobiota bacterium</name>
    <dbReference type="NCBI Taxonomy" id="2528274"/>
    <lineage>
        <taxon>Bacteria</taxon>
        <taxon>Pseudomonadati</taxon>
        <taxon>Nitrospinota/Tectimicrobiota group</taxon>
        <taxon>Candidatus Tectimicrobiota</taxon>
    </lineage>
</organism>
<sequence length="119" mass="12999">WRSSIFGYHHYHSTAHEVLGIFRGHASIQFGGEHGVALEVQAGDVVVIPAGVAHKSLRASRDFCAVGAYPVGQQWDTCSGRAGERPRTDRNIARVPLPQADPVHGIAGPLMRHWLRAML</sequence>